<dbReference type="RefSeq" id="WP_136794884.1">
    <property type="nucleotide sequence ID" value="NZ_SWAU01000619.1"/>
</dbReference>
<dbReference type="GO" id="GO:0016740">
    <property type="term" value="F:transferase activity"/>
    <property type="evidence" value="ECO:0007669"/>
    <property type="project" value="UniProtKB-KW"/>
</dbReference>
<name>A0A4U0YQF9_9RHOB</name>
<comment type="caution">
    <text evidence="1">The sequence shown here is derived from an EMBL/GenBank/DDBJ whole genome shotgun (WGS) entry which is preliminary data.</text>
</comment>
<proteinExistence type="predicted"/>
<dbReference type="AlphaFoldDB" id="A0A4U0YQF9"/>
<dbReference type="Pfam" id="PF13692">
    <property type="entry name" value="Glyco_trans_1_4"/>
    <property type="match status" value="1"/>
</dbReference>
<dbReference type="EMBL" id="SWAU01000619">
    <property type="protein sequence ID" value="TKA93845.1"/>
    <property type="molecule type" value="Genomic_DNA"/>
</dbReference>
<keyword evidence="1" id="KW-0808">Transferase</keyword>
<feature type="non-terminal residue" evidence="1">
    <location>
        <position position="1"/>
    </location>
</feature>
<reference evidence="1 2" key="1">
    <citation type="submission" date="2019-04" db="EMBL/GenBank/DDBJ databases">
        <title>Crypto-aerobic microbial life in anoxic (sulfidic) marine sediments.</title>
        <authorList>
            <person name="Bhattacharya S."/>
            <person name="Roy C."/>
            <person name="Mondal N."/>
            <person name="Sarkar J."/>
            <person name="Mandal S."/>
            <person name="Rameez M.J."/>
            <person name="Ghosh W."/>
        </authorList>
    </citation>
    <scope>NUCLEOTIDE SEQUENCE [LARGE SCALE GENOMIC DNA]</scope>
    <source>
        <strain evidence="1 2">SBBC</strain>
    </source>
</reference>
<dbReference type="SUPFAM" id="SSF53756">
    <property type="entry name" value="UDP-Glycosyltransferase/glycogen phosphorylase"/>
    <property type="match status" value="1"/>
</dbReference>
<feature type="non-terminal residue" evidence="1">
    <location>
        <position position="262"/>
    </location>
</feature>
<evidence type="ECO:0000313" key="1">
    <source>
        <dbReference type="EMBL" id="TKA93845.1"/>
    </source>
</evidence>
<sequence>GGPLSAARGIWNRGARRALAGYIASQDTPETVYHVHGFLQTLSPSIFAALAPVRHRTVIHAHDYFLACPNGAYFDYRRRETCPLVPLSGNCLTRPCDKRSQAQKLWRLARQAVQDRAAAEVLRDGSVVLLHAGMETLLRRAHSKLNTVVIANPVAPAEPVAAEANRSILYLGDIHAYKGVFEFAEAARRAGIRPEFVGDGQDRAALAAAYPEAVLHGWQDREGVLRLLRGARALVAPTLGPEPFGLAPVEALSNGVPVLVSA</sequence>
<accession>A0A4U0YQF9</accession>
<evidence type="ECO:0000313" key="2">
    <source>
        <dbReference type="Proteomes" id="UP000306340"/>
    </source>
</evidence>
<dbReference type="Proteomes" id="UP000306340">
    <property type="component" value="Unassembled WGS sequence"/>
</dbReference>
<dbReference type="Gene3D" id="3.40.50.2000">
    <property type="entry name" value="Glycogen Phosphorylase B"/>
    <property type="match status" value="1"/>
</dbReference>
<protein>
    <submittedName>
        <fullName evidence="1">Glycosyltransferase</fullName>
    </submittedName>
</protein>
<organism evidence="1 2">
    <name type="scientific">Cereibacter changlensis</name>
    <dbReference type="NCBI Taxonomy" id="402884"/>
    <lineage>
        <taxon>Bacteria</taxon>
        <taxon>Pseudomonadati</taxon>
        <taxon>Pseudomonadota</taxon>
        <taxon>Alphaproteobacteria</taxon>
        <taxon>Rhodobacterales</taxon>
        <taxon>Paracoccaceae</taxon>
        <taxon>Cereibacter</taxon>
    </lineage>
</organism>
<gene>
    <name evidence="1" type="ORF">FAZ78_25665</name>
</gene>